<dbReference type="Proteomes" id="UP000604825">
    <property type="component" value="Unassembled WGS sequence"/>
</dbReference>
<feature type="signal peptide" evidence="1">
    <location>
        <begin position="1"/>
        <end position="22"/>
    </location>
</feature>
<protein>
    <submittedName>
        <fullName evidence="2">Uncharacterized protein</fullName>
    </submittedName>
</protein>
<dbReference type="OrthoDB" id="905355at2759"/>
<proteinExistence type="predicted"/>
<dbReference type="PANTHER" id="PTHR34458:SF13">
    <property type="entry name" value="OS07G0674500 PROTEIN"/>
    <property type="match status" value="1"/>
</dbReference>
<dbReference type="EMBL" id="CAJGYO010000004">
    <property type="protein sequence ID" value="CAD6222592.1"/>
    <property type="molecule type" value="Genomic_DNA"/>
</dbReference>
<reference evidence="2" key="1">
    <citation type="submission" date="2020-10" db="EMBL/GenBank/DDBJ databases">
        <authorList>
            <person name="Han B."/>
            <person name="Lu T."/>
            <person name="Zhao Q."/>
            <person name="Huang X."/>
            <person name="Zhao Y."/>
        </authorList>
    </citation>
    <scope>NUCLEOTIDE SEQUENCE</scope>
</reference>
<dbReference type="PANTHER" id="PTHR34458">
    <property type="entry name" value="POLLEN OLE E 1 ALLERGEN AND EXTENSIN FAMILY PROTEIN-RELATED"/>
    <property type="match status" value="1"/>
</dbReference>
<evidence type="ECO:0000313" key="3">
    <source>
        <dbReference type="Proteomes" id="UP000604825"/>
    </source>
</evidence>
<sequence>MACKRLLLVIGVVAAASAGASGAPPPQPARIQADVVVTGFVPCNNGTSMRAGSAPGFPGALVQLQCTGEGAAGALAANATTDGKGWFRMAVNTTVAPSSVATSCSLVVDTPLAACNATLPATGALRSGLRLLVSMVFFPRGFSYVATSADDSPAA</sequence>
<keyword evidence="1" id="KW-0732">Signal</keyword>
<dbReference type="InterPro" id="IPR040404">
    <property type="entry name" value="Phylloplanin-like"/>
</dbReference>
<evidence type="ECO:0000256" key="1">
    <source>
        <dbReference type="SAM" id="SignalP"/>
    </source>
</evidence>
<organism evidence="2 3">
    <name type="scientific">Miscanthus lutarioriparius</name>
    <dbReference type="NCBI Taxonomy" id="422564"/>
    <lineage>
        <taxon>Eukaryota</taxon>
        <taxon>Viridiplantae</taxon>
        <taxon>Streptophyta</taxon>
        <taxon>Embryophyta</taxon>
        <taxon>Tracheophyta</taxon>
        <taxon>Spermatophyta</taxon>
        <taxon>Magnoliopsida</taxon>
        <taxon>Liliopsida</taxon>
        <taxon>Poales</taxon>
        <taxon>Poaceae</taxon>
        <taxon>PACMAD clade</taxon>
        <taxon>Panicoideae</taxon>
        <taxon>Andropogonodae</taxon>
        <taxon>Andropogoneae</taxon>
        <taxon>Saccharinae</taxon>
        <taxon>Miscanthus</taxon>
    </lineage>
</organism>
<dbReference type="AlphaFoldDB" id="A0A811N785"/>
<feature type="chain" id="PRO_5032331200" evidence="1">
    <location>
        <begin position="23"/>
        <end position="155"/>
    </location>
</feature>
<gene>
    <name evidence="2" type="ORF">NCGR_LOCUS15175</name>
</gene>
<name>A0A811N785_9POAL</name>
<dbReference type="Pfam" id="PF01190">
    <property type="entry name" value="Pollen_Ole_e_1"/>
    <property type="match status" value="1"/>
</dbReference>
<keyword evidence="3" id="KW-1185">Reference proteome</keyword>
<evidence type="ECO:0000313" key="2">
    <source>
        <dbReference type="EMBL" id="CAD6222592.1"/>
    </source>
</evidence>
<accession>A0A811N785</accession>
<comment type="caution">
    <text evidence="2">The sequence shown here is derived from an EMBL/GenBank/DDBJ whole genome shotgun (WGS) entry which is preliminary data.</text>
</comment>